<dbReference type="GO" id="GO:0003700">
    <property type="term" value="F:DNA-binding transcription factor activity"/>
    <property type="evidence" value="ECO:0007669"/>
    <property type="project" value="InterPro"/>
</dbReference>
<dbReference type="CDD" id="cd08432">
    <property type="entry name" value="PBP2_GcdR_TrpI_HvrB_AmpR_like"/>
    <property type="match status" value="1"/>
</dbReference>
<dbReference type="Gene3D" id="1.10.10.10">
    <property type="entry name" value="Winged helix-like DNA-binding domain superfamily/Winged helix DNA-binding domain"/>
    <property type="match status" value="1"/>
</dbReference>
<keyword evidence="4" id="KW-0804">Transcription</keyword>
<dbReference type="FunFam" id="1.10.10.10:FF:000001">
    <property type="entry name" value="LysR family transcriptional regulator"/>
    <property type="match status" value="1"/>
</dbReference>
<dbReference type="PANTHER" id="PTHR30537">
    <property type="entry name" value="HTH-TYPE TRANSCRIPTIONAL REGULATOR"/>
    <property type="match status" value="1"/>
</dbReference>
<dbReference type="InterPro" id="IPR036390">
    <property type="entry name" value="WH_DNA-bd_sf"/>
</dbReference>
<keyword evidence="3" id="KW-0238">DNA-binding</keyword>
<keyword evidence="2" id="KW-0805">Transcription regulation</keyword>
<dbReference type="EMBL" id="CP022353">
    <property type="protein sequence ID" value="ASK55992.1"/>
    <property type="molecule type" value="Genomic_DNA"/>
</dbReference>
<organism evidence="6 7">
    <name type="scientific">Vibrio tarriae</name>
    <dbReference type="NCBI Taxonomy" id="2014742"/>
    <lineage>
        <taxon>Bacteria</taxon>
        <taxon>Pseudomonadati</taxon>
        <taxon>Pseudomonadota</taxon>
        <taxon>Gammaproteobacteria</taxon>
        <taxon>Vibrionales</taxon>
        <taxon>Vibrionaceae</taxon>
        <taxon>Vibrio</taxon>
    </lineage>
</organism>
<accession>A0AAU8WIM4</accession>
<dbReference type="Proteomes" id="UP000198371">
    <property type="component" value="Chromosome 1"/>
</dbReference>
<dbReference type="InterPro" id="IPR036388">
    <property type="entry name" value="WH-like_DNA-bd_sf"/>
</dbReference>
<dbReference type="Gene3D" id="3.40.190.10">
    <property type="entry name" value="Periplasmic binding protein-like II"/>
    <property type="match status" value="2"/>
</dbReference>
<dbReference type="KEGG" id="vti:CEQ48_14820"/>
<dbReference type="InterPro" id="IPR000847">
    <property type="entry name" value="LysR_HTH_N"/>
</dbReference>
<dbReference type="PANTHER" id="PTHR30537:SF32">
    <property type="entry name" value="HTH-TYPE TRANSCRIPTIONAL REGULATOR DSDC"/>
    <property type="match status" value="1"/>
</dbReference>
<dbReference type="PROSITE" id="PS50931">
    <property type="entry name" value="HTH_LYSR"/>
    <property type="match status" value="1"/>
</dbReference>
<dbReference type="Pfam" id="PF00126">
    <property type="entry name" value="HTH_1"/>
    <property type="match status" value="1"/>
</dbReference>
<sequence length="309" mass="35365">MLKSPQVASLHTFMLVAQYPSFSLAAAALHLTTGAISQQMLQLEALLGFSLFERHSRGVRLTEAGRILLTTVQRNYQDIEQTIRSLVPSTERKEIRLKLTPSFAFKWLVPRLEDFYRRHPEIQIQTFAEGALVDSDRRDYDLAIDYGALPYPRREAQLLMEEWLLPVMNANYLAAHSWLQQDWANAENWQQVVLLHDAMPWANAARDQEWHYWAHQMGITLPERRDHYFNRTDMAMSAAEAGVGIAMARTALLSNELDTGRLVTPFAPIRAKAGYFLITHQATDATQVFCQWLQAQIPSTLTQNDVNQP</sequence>
<dbReference type="GO" id="GO:0006351">
    <property type="term" value="P:DNA-templated transcription"/>
    <property type="evidence" value="ECO:0007669"/>
    <property type="project" value="TreeGrafter"/>
</dbReference>
<evidence type="ECO:0000259" key="5">
    <source>
        <dbReference type="PROSITE" id="PS50931"/>
    </source>
</evidence>
<evidence type="ECO:0000256" key="4">
    <source>
        <dbReference type="ARBA" id="ARBA00023163"/>
    </source>
</evidence>
<keyword evidence="7" id="KW-1185">Reference proteome</keyword>
<evidence type="ECO:0000256" key="2">
    <source>
        <dbReference type="ARBA" id="ARBA00023015"/>
    </source>
</evidence>
<dbReference type="AlphaFoldDB" id="A0AAU8WIM4"/>
<dbReference type="RefSeq" id="WP_089071777.1">
    <property type="nucleotide sequence ID" value="NZ_CP022353.1"/>
</dbReference>
<dbReference type="Pfam" id="PF03466">
    <property type="entry name" value="LysR_substrate"/>
    <property type="match status" value="1"/>
</dbReference>
<reference evidence="6 7" key="2">
    <citation type="submission" date="2017-06" db="EMBL/GenBank/DDBJ databases">
        <title>Complete genome sequence of Vibrio sp. 2521-89, a close relative of Vibrio cholerae isolated from lake water in New Mexico, USA.</title>
        <authorList>
            <person name="Liang K."/>
            <person name="Orata F.D."/>
            <person name="Winkjer N.S."/>
            <person name="Tarr C.L."/>
            <person name="Boucher Y."/>
        </authorList>
    </citation>
    <scope>NUCLEOTIDE SEQUENCE [LARGE SCALE GENOMIC DNA]</scope>
    <source>
        <strain evidence="6 7">2521-89</strain>
    </source>
</reference>
<proteinExistence type="inferred from homology"/>
<comment type="similarity">
    <text evidence="1">Belongs to the LysR transcriptional regulatory family.</text>
</comment>
<reference evidence="7" key="1">
    <citation type="journal article" date="2017" name="Genome Announc.">
        <title>Complete Genome Sequence of Vibrio sp. Strain 2521-89, a Close Relative of Vibrio cholerae Isolated from Lake Water in New Mexico, USA.</title>
        <authorList>
            <person name="Liang K."/>
            <person name="Orata F.D."/>
            <person name="Winkjer N.S."/>
            <person name="Rowe L.A."/>
            <person name="Tarr C.L."/>
            <person name="Boucher Y."/>
        </authorList>
    </citation>
    <scope>NUCLEOTIDE SEQUENCE [LARGE SCALE GENOMIC DNA]</scope>
    <source>
        <strain evidence="7">2521-89</strain>
    </source>
</reference>
<gene>
    <name evidence="6" type="ORF">CEQ48_14820</name>
</gene>
<dbReference type="InterPro" id="IPR005119">
    <property type="entry name" value="LysR_subst-bd"/>
</dbReference>
<dbReference type="SUPFAM" id="SSF46785">
    <property type="entry name" value="Winged helix' DNA-binding domain"/>
    <property type="match status" value="1"/>
</dbReference>
<dbReference type="InterPro" id="IPR058163">
    <property type="entry name" value="LysR-type_TF_proteobact-type"/>
</dbReference>
<protein>
    <submittedName>
        <fullName evidence="6">LysR family transcriptional regulator</fullName>
    </submittedName>
</protein>
<evidence type="ECO:0000256" key="3">
    <source>
        <dbReference type="ARBA" id="ARBA00023125"/>
    </source>
</evidence>
<feature type="domain" description="HTH lysR-type" evidence="5">
    <location>
        <begin position="5"/>
        <end position="62"/>
    </location>
</feature>
<evidence type="ECO:0000256" key="1">
    <source>
        <dbReference type="ARBA" id="ARBA00009437"/>
    </source>
</evidence>
<dbReference type="GO" id="GO:0043565">
    <property type="term" value="F:sequence-specific DNA binding"/>
    <property type="evidence" value="ECO:0007669"/>
    <property type="project" value="TreeGrafter"/>
</dbReference>
<evidence type="ECO:0000313" key="7">
    <source>
        <dbReference type="Proteomes" id="UP000198371"/>
    </source>
</evidence>
<evidence type="ECO:0000313" key="6">
    <source>
        <dbReference type="EMBL" id="ASK55992.1"/>
    </source>
</evidence>
<dbReference type="SUPFAM" id="SSF53850">
    <property type="entry name" value="Periplasmic binding protein-like II"/>
    <property type="match status" value="1"/>
</dbReference>
<name>A0AAU8WIM4_9VIBR</name>